<reference evidence="3" key="1">
    <citation type="journal article" date="2015" name="BMC Genomics">
        <title>Genomic and transcriptomic analysis of the endophytic fungus Pestalotiopsis fici reveals its lifestyle and high potential for synthesis of natural products.</title>
        <authorList>
            <person name="Wang X."/>
            <person name="Zhang X."/>
            <person name="Liu L."/>
            <person name="Xiang M."/>
            <person name="Wang W."/>
            <person name="Sun X."/>
            <person name="Che Y."/>
            <person name="Guo L."/>
            <person name="Liu G."/>
            <person name="Guo L."/>
            <person name="Wang C."/>
            <person name="Yin W.B."/>
            <person name="Stadler M."/>
            <person name="Zhang X."/>
            <person name="Liu X."/>
        </authorList>
    </citation>
    <scope>NUCLEOTIDE SEQUENCE [LARGE SCALE GENOMIC DNA]</scope>
    <source>
        <strain evidence="3">W106-1 / CGMCC3.15140</strain>
    </source>
</reference>
<evidence type="ECO:0000256" key="1">
    <source>
        <dbReference type="SAM" id="MobiDB-lite"/>
    </source>
</evidence>
<dbReference type="HOGENOM" id="CLU_621281_0_0_1"/>
<name>W3X722_PESFW</name>
<dbReference type="AlphaFoldDB" id="W3X722"/>
<dbReference type="KEGG" id="pfy:PFICI_06199"/>
<feature type="region of interest" description="Disordered" evidence="1">
    <location>
        <begin position="85"/>
        <end position="129"/>
    </location>
</feature>
<dbReference type="RefSeq" id="XP_007832971.1">
    <property type="nucleotide sequence ID" value="XM_007834780.1"/>
</dbReference>
<dbReference type="EMBL" id="KI912112">
    <property type="protein sequence ID" value="ETS81197.1"/>
    <property type="molecule type" value="Genomic_DNA"/>
</dbReference>
<gene>
    <name evidence="2" type="ORF">PFICI_06199</name>
</gene>
<organism evidence="2 3">
    <name type="scientific">Pestalotiopsis fici (strain W106-1 / CGMCC3.15140)</name>
    <dbReference type="NCBI Taxonomy" id="1229662"/>
    <lineage>
        <taxon>Eukaryota</taxon>
        <taxon>Fungi</taxon>
        <taxon>Dikarya</taxon>
        <taxon>Ascomycota</taxon>
        <taxon>Pezizomycotina</taxon>
        <taxon>Sordariomycetes</taxon>
        <taxon>Xylariomycetidae</taxon>
        <taxon>Amphisphaeriales</taxon>
        <taxon>Sporocadaceae</taxon>
        <taxon>Pestalotiopsis</taxon>
    </lineage>
</organism>
<protein>
    <submittedName>
        <fullName evidence="2">Uncharacterized protein</fullName>
    </submittedName>
</protein>
<keyword evidence="3" id="KW-1185">Reference proteome</keyword>
<accession>W3X722</accession>
<dbReference type="InParanoid" id="W3X722"/>
<evidence type="ECO:0000313" key="3">
    <source>
        <dbReference type="Proteomes" id="UP000030651"/>
    </source>
</evidence>
<dbReference type="GeneID" id="19271212"/>
<proteinExistence type="predicted"/>
<dbReference type="Proteomes" id="UP000030651">
    <property type="component" value="Unassembled WGS sequence"/>
</dbReference>
<dbReference type="eggNOG" id="ENOG502RS6D">
    <property type="taxonomic scope" value="Eukaryota"/>
</dbReference>
<feature type="compositionally biased region" description="Polar residues" evidence="1">
    <location>
        <begin position="99"/>
        <end position="122"/>
    </location>
</feature>
<dbReference type="OrthoDB" id="4736382at2759"/>
<sequence>MAGGRKYRPAQIQFALECILAGFSNKEAIALFKNRFGTQDWGLAQLKYMRVTYGDHPDFGCCLVNRTKMTEPEKAALRSRLVVEARKGPGTGQADDISEWTSPKGTRHQSLASHRSAGSASEPSILAPHNGQVDASRFSNGSLVTPNSMGYDLSPMQTLQPLPTPTPNSAEQTATSMHDSTNMTIPSIESDFDFSAFLVDTEADKAELDSGMIDPVLSSMDLNFDMQNGENVFQMSGDTSLDHFDFSLPNYGQRNEPSDTNTMGPTHRMQEQVSCYERPEMGGFEAPTIEKATAETYHREPQAQAQEVPSIEMPGFEYMHENPVTSVPVAPMAEIPGSQHNDNHHQVDHQIPEPHVPVQSSILDRGMVENQSSEPPAVPQGCTDAARSGWDALGWWYKGKHDRCPLPITHRHDTNGQVSFAGMGDVLKMVNEVMSLARQGH</sequence>
<evidence type="ECO:0000313" key="2">
    <source>
        <dbReference type="EMBL" id="ETS81197.1"/>
    </source>
</evidence>